<evidence type="ECO:0000256" key="8">
    <source>
        <dbReference type="ARBA" id="ARBA00022842"/>
    </source>
</evidence>
<reference evidence="14 15" key="1">
    <citation type="submission" date="2015-09" db="EMBL/GenBank/DDBJ databases">
        <title>Genome sequence of Oxobacter pfennigii DSM 3222.</title>
        <authorList>
            <person name="Poehlein A."/>
            <person name="Bengelsdorf F.R."/>
            <person name="Schiel-Bengelsdorf B."/>
            <person name="Duerre P."/>
            <person name="Daniel R."/>
        </authorList>
    </citation>
    <scope>NUCLEOTIDE SEQUENCE [LARGE SCALE GENOMIC DNA]</scope>
    <source>
        <strain evidence="14 15">DSM 3222</strain>
    </source>
</reference>
<dbReference type="CDD" id="cd03429">
    <property type="entry name" value="NUDIX_NADH_pyrophosphatase_Nudt13"/>
    <property type="match status" value="1"/>
</dbReference>
<evidence type="ECO:0000259" key="13">
    <source>
        <dbReference type="PROSITE" id="PS51462"/>
    </source>
</evidence>
<dbReference type="PROSITE" id="PS00893">
    <property type="entry name" value="NUDIX_BOX"/>
    <property type="match status" value="1"/>
</dbReference>
<dbReference type="InterPro" id="IPR049734">
    <property type="entry name" value="NudC-like_C"/>
</dbReference>
<evidence type="ECO:0000256" key="5">
    <source>
        <dbReference type="ARBA" id="ARBA00022723"/>
    </source>
</evidence>
<dbReference type="AlphaFoldDB" id="A0A0P8Z0R7"/>
<dbReference type="PROSITE" id="PS51462">
    <property type="entry name" value="NUDIX"/>
    <property type="match status" value="1"/>
</dbReference>
<dbReference type="Pfam" id="PF09297">
    <property type="entry name" value="Zn_ribbon_NUD"/>
    <property type="match status" value="1"/>
</dbReference>
<dbReference type="GO" id="GO:0110153">
    <property type="term" value="F:RNA NAD-cap (NMN-forming) hydrolase activity"/>
    <property type="evidence" value="ECO:0007669"/>
    <property type="project" value="RHEA"/>
</dbReference>
<dbReference type="EC" id="3.6.1.22" evidence="4"/>
<dbReference type="SUPFAM" id="SSF55811">
    <property type="entry name" value="Nudix"/>
    <property type="match status" value="1"/>
</dbReference>
<evidence type="ECO:0000256" key="3">
    <source>
        <dbReference type="ARBA" id="ARBA00009595"/>
    </source>
</evidence>
<protein>
    <recommendedName>
        <fullName evidence="4">NAD(+) diphosphatase</fullName>
        <ecNumber evidence="4">3.6.1.22</ecNumber>
    </recommendedName>
</protein>
<dbReference type="STRING" id="36849.OXPF_09760"/>
<evidence type="ECO:0000313" key="15">
    <source>
        <dbReference type="Proteomes" id="UP000050326"/>
    </source>
</evidence>
<sequence>MAEVSEEIREQDFSMKEMRPLLDIMDDELFHITGKAYQIMVWDNEHQYCGKCGAAMVYVDNERAKYCPQCGFSSYPRISPAIIVAITDNDRILLAHNKTFRNGMYSLIAGFVEPGETFEQCVEREVYEEVGLKIKNIKYFGSQPWPFPHSLMVGFTAQYESGDIDVDGKEIEKAGWFEPDELPTIPSQGSIARKLIDAYLKSVKK</sequence>
<dbReference type="NCBIfam" id="NF001299">
    <property type="entry name" value="PRK00241.1"/>
    <property type="match status" value="1"/>
</dbReference>
<keyword evidence="5" id="KW-0479">Metal-binding</keyword>
<dbReference type="Gene3D" id="3.90.79.10">
    <property type="entry name" value="Nucleoside Triphosphate Pyrophosphohydrolase"/>
    <property type="match status" value="1"/>
</dbReference>
<keyword evidence="6 12" id="KW-0378">Hydrolase</keyword>
<keyword evidence="15" id="KW-1185">Reference proteome</keyword>
<gene>
    <name evidence="14" type="primary">nudC</name>
    <name evidence="14" type="ORF">OXPF_09760</name>
</gene>
<evidence type="ECO:0000256" key="6">
    <source>
        <dbReference type="ARBA" id="ARBA00022801"/>
    </source>
</evidence>
<dbReference type="InterPro" id="IPR020084">
    <property type="entry name" value="NUDIX_hydrolase_CS"/>
</dbReference>
<dbReference type="GO" id="GO:0005829">
    <property type="term" value="C:cytosol"/>
    <property type="evidence" value="ECO:0007669"/>
    <property type="project" value="TreeGrafter"/>
</dbReference>
<dbReference type="InterPro" id="IPR050241">
    <property type="entry name" value="NAD-cap_RNA_hydrolase_NudC"/>
</dbReference>
<keyword evidence="9" id="KW-0520">NAD</keyword>
<evidence type="ECO:0000256" key="9">
    <source>
        <dbReference type="ARBA" id="ARBA00023027"/>
    </source>
</evidence>
<evidence type="ECO:0000256" key="11">
    <source>
        <dbReference type="ARBA" id="ARBA00023679"/>
    </source>
</evidence>
<dbReference type="Pfam" id="PF00293">
    <property type="entry name" value="NUDIX"/>
    <property type="match status" value="1"/>
</dbReference>
<comment type="cofactor">
    <cofactor evidence="2">
        <name>Zn(2+)</name>
        <dbReference type="ChEBI" id="CHEBI:29105"/>
    </cofactor>
</comment>
<dbReference type="GO" id="GO:0035529">
    <property type="term" value="F:NADH pyrophosphatase activity"/>
    <property type="evidence" value="ECO:0007669"/>
    <property type="project" value="TreeGrafter"/>
</dbReference>
<dbReference type="InterPro" id="IPR015797">
    <property type="entry name" value="NUDIX_hydrolase-like_dom_sf"/>
</dbReference>
<dbReference type="GO" id="GO:0019677">
    <property type="term" value="P:NAD+ catabolic process"/>
    <property type="evidence" value="ECO:0007669"/>
    <property type="project" value="TreeGrafter"/>
</dbReference>
<dbReference type="PRINTS" id="PR00502">
    <property type="entry name" value="NUDIXFAMILY"/>
</dbReference>
<evidence type="ECO:0000256" key="7">
    <source>
        <dbReference type="ARBA" id="ARBA00022833"/>
    </source>
</evidence>
<comment type="similarity">
    <text evidence="3">Belongs to the Nudix hydrolase family. NudC subfamily.</text>
</comment>
<dbReference type="GO" id="GO:0006742">
    <property type="term" value="P:NADP+ catabolic process"/>
    <property type="evidence" value="ECO:0007669"/>
    <property type="project" value="TreeGrafter"/>
</dbReference>
<dbReference type="InterPro" id="IPR000086">
    <property type="entry name" value="NUDIX_hydrolase_dom"/>
</dbReference>
<organism evidence="14 15">
    <name type="scientific">Oxobacter pfennigii</name>
    <dbReference type="NCBI Taxonomy" id="36849"/>
    <lineage>
        <taxon>Bacteria</taxon>
        <taxon>Bacillati</taxon>
        <taxon>Bacillota</taxon>
        <taxon>Clostridia</taxon>
        <taxon>Eubacteriales</taxon>
        <taxon>Clostridiaceae</taxon>
        <taxon>Oxobacter</taxon>
    </lineage>
</organism>
<evidence type="ECO:0000256" key="1">
    <source>
        <dbReference type="ARBA" id="ARBA00001946"/>
    </source>
</evidence>
<dbReference type="PANTHER" id="PTHR42904:SF6">
    <property type="entry name" value="NAD-CAPPED RNA HYDROLASE NUDT12"/>
    <property type="match status" value="1"/>
</dbReference>
<dbReference type="EMBL" id="LKET01000021">
    <property type="protein sequence ID" value="KPU45742.1"/>
    <property type="molecule type" value="Genomic_DNA"/>
</dbReference>
<keyword evidence="8" id="KW-0460">Magnesium</keyword>
<keyword evidence="10" id="KW-0464">Manganese</keyword>
<keyword evidence="7" id="KW-0862">Zinc</keyword>
<comment type="cofactor">
    <cofactor evidence="1">
        <name>Mg(2+)</name>
        <dbReference type="ChEBI" id="CHEBI:18420"/>
    </cofactor>
</comment>
<proteinExistence type="inferred from homology"/>
<evidence type="ECO:0000256" key="4">
    <source>
        <dbReference type="ARBA" id="ARBA00012381"/>
    </source>
</evidence>
<dbReference type="FunFam" id="3.90.79.10:FF:000004">
    <property type="entry name" value="NADH pyrophosphatase"/>
    <property type="match status" value="1"/>
</dbReference>
<comment type="catalytic activity">
    <reaction evidence="11">
        <text>a 5'-end NAD(+)-phospho-ribonucleoside in mRNA + H2O = a 5'-end phospho-adenosine-phospho-ribonucleoside in mRNA + beta-nicotinamide D-ribonucleotide + 2 H(+)</text>
        <dbReference type="Rhea" id="RHEA:60876"/>
        <dbReference type="Rhea" id="RHEA-COMP:15698"/>
        <dbReference type="Rhea" id="RHEA-COMP:15719"/>
        <dbReference type="ChEBI" id="CHEBI:14649"/>
        <dbReference type="ChEBI" id="CHEBI:15377"/>
        <dbReference type="ChEBI" id="CHEBI:15378"/>
        <dbReference type="ChEBI" id="CHEBI:144029"/>
        <dbReference type="ChEBI" id="CHEBI:144051"/>
    </reaction>
    <physiologicalReaction direction="left-to-right" evidence="11">
        <dbReference type="Rhea" id="RHEA:60877"/>
    </physiologicalReaction>
</comment>
<dbReference type="PANTHER" id="PTHR42904">
    <property type="entry name" value="NUDIX HYDROLASE, NUDC SUBFAMILY"/>
    <property type="match status" value="1"/>
</dbReference>
<dbReference type="InterPro" id="IPR015376">
    <property type="entry name" value="Znr_NADH_PPase"/>
</dbReference>
<dbReference type="Proteomes" id="UP000050326">
    <property type="component" value="Unassembled WGS sequence"/>
</dbReference>
<name>A0A0P8Z0R7_9CLOT</name>
<comment type="caution">
    <text evidence="14">The sequence shown here is derived from an EMBL/GenBank/DDBJ whole genome shotgun (WGS) entry which is preliminary data.</text>
</comment>
<dbReference type="PATRIC" id="fig|36849.3.peg.1043"/>
<evidence type="ECO:0000256" key="12">
    <source>
        <dbReference type="RuleBase" id="RU003476"/>
    </source>
</evidence>
<dbReference type="RefSeq" id="WP_242854321.1">
    <property type="nucleotide sequence ID" value="NZ_LKET01000021.1"/>
</dbReference>
<evidence type="ECO:0000256" key="10">
    <source>
        <dbReference type="ARBA" id="ARBA00023211"/>
    </source>
</evidence>
<evidence type="ECO:0000313" key="14">
    <source>
        <dbReference type="EMBL" id="KPU45742.1"/>
    </source>
</evidence>
<dbReference type="Gene3D" id="3.90.79.20">
    <property type="match status" value="1"/>
</dbReference>
<evidence type="ECO:0000256" key="2">
    <source>
        <dbReference type="ARBA" id="ARBA00001947"/>
    </source>
</evidence>
<dbReference type="GO" id="GO:0046872">
    <property type="term" value="F:metal ion binding"/>
    <property type="evidence" value="ECO:0007669"/>
    <property type="project" value="UniProtKB-KW"/>
</dbReference>
<feature type="domain" description="Nudix hydrolase" evidence="13">
    <location>
        <begin position="76"/>
        <end position="200"/>
    </location>
</feature>
<accession>A0A0P8Z0R7</accession>
<dbReference type="InterPro" id="IPR020476">
    <property type="entry name" value="Nudix_hydrolase"/>
</dbReference>